<dbReference type="GO" id="GO:0008610">
    <property type="term" value="P:lipid biosynthetic process"/>
    <property type="evidence" value="ECO:0007669"/>
    <property type="project" value="UniProtKB-ARBA"/>
</dbReference>
<keyword evidence="1" id="KW-1133">Transmembrane helix</keyword>
<gene>
    <name evidence="3" type="ORF">SAMN05660710_02412</name>
</gene>
<dbReference type="AlphaFoldDB" id="A0A1G5I0P0"/>
<dbReference type="InterPro" id="IPR012171">
    <property type="entry name" value="Fatty_acid_desaturase"/>
</dbReference>
<dbReference type="GO" id="GO:0016717">
    <property type="term" value="F:oxidoreductase activity, acting on paired donors, with oxidation of a pair of donors resulting in the reduction of molecular oxygen to two molecules of water"/>
    <property type="evidence" value="ECO:0007669"/>
    <property type="project" value="TreeGrafter"/>
</dbReference>
<dbReference type="PANTHER" id="PTHR19353:SF19">
    <property type="entry name" value="DELTA(5) FATTY ACID DESATURASE C-RELATED"/>
    <property type="match status" value="1"/>
</dbReference>
<feature type="transmembrane region" description="Helical" evidence="1">
    <location>
        <begin position="139"/>
        <end position="159"/>
    </location>
</feature>
<evidence type="ECO:0000313" key="4">
    <source>
        <dbReference type="Proteomes" id="UP000199502"/>
    </source>
</evidence>
<dbReference type="Pfam" id="PF00487">
    <property type="entry name" value="FA_desaturase"/>
    <property type="match status" value="2"/>
</dbReference>
<proteinExistence type="predicted"/>
<keyword evidence="4" id="KW-1185">Reference proteome</keyword>
<name>A0A1G5I0P0_9RHOB</name>
<feature type="domain" description="Fatty acid desaturase" evidence="2">
    <location>
        <begin position="143"/>
        <end position="242"/>
    </location>
</feature>
<evidence type="ECO:0000256" key="1">
    <source>
        <dbReference type="SAM" id="Phobius"/>
    </source>
</evidence>
<keyword evidence="1" id="KW-0812">Transmembrane</keyword>
<feature type="domain" description="Fatty acid desaturase" evidence="2">
    <location>
        <begin position="47"/>
        <end position="140"/>
    </location>
</feature>
<protein>
    <submittedName>
        <fullName evidence="3">Beta-carotene ketolase (CrtW type)</fullName>
    </submittedName>
</protein>
<dbReference type="RefSeq" id="WP_175453339.1">
    <property type="nucleotide sequence ID" value="NZ_FMVT01000007.1"/>
</dbReference>
<feature type="transmembrane region" description="Helical" evidence="1">
    <location>
        <begin position="165"/>
        <end position="186"/>
    </location>
</feature>
<evidence type="ECO:0000313" key="3">
    <source>
        <dbReference type="EMBL" id="SCY69279.1"/>
    </source>
</evidence>
<feature type="transmembrane region" description="Helical" evidence="1">
    <location>
        <begin position="48"/>
        <end position="69"/>
    </location>
</feature>
<evidence type="ECO:0000259" key="2">
    <source>
        <dbReference type="Pfam" id="PF00487"/>
    </source>
</evidence>
<organism evidence="3 4">
    <name type="scientific">Paracoccus tibetensis</name>
    <dbReference type="NCBI Taxonomy" id="336292"/>
    <lineage>
        <taxon>Bacteria</taxon>
        <taxon>Pseudomonadati</taxon>
        <taxon>Pseudomonadota</taxon>
        <taxon>Alphaproteobacteria</taxon>
        <taxon>Rhodobacterales</taxon>
        <taxon>Paracoccaceae</taxon>
        <taxon>Paracoccus</taxon>
    </lineage>
</organism>
<dbReference type="InterPro" id="IPR005804">
    <property type="entry name" value="FA_desaturase_dom"/>
</dbReference>
<dbReference type="Proteomes" id="UP000199502">
    <property type="component" value="Unassembled WGS sequence"/>
</dbReference>
<keyword evidence="1" id="KW-0472">Membrane</keyword>
<dbReference type="GO" id="GO:0016020">
    <property type="term" value="C:membrane"/>
    <property type="evidence" value="ECO:0007669"/>
    <property type="project" value="TreeGrafter"/>
</dbReference>
<accession>A0A1G5I0P0</accession>
<dbReference type="PANTHER" id="PTHR19353">
    <property type="entry name" value="FATTY ACID DESATURASE 2"/>
    <property type="match status" value="1"/>
</dbReference>
<dbReference type="EMBL" id="FMVT01000007">
    <property type="protein sequence ID" value="SCY69279.1"/>
    <property type="molecule type" value="Genomic_DNA"/>
</dbReference>
<dbReference type="STRING" id="336292.SAMN05660710_02412"/>
<sequence length="244" mass="27611">MSRPDAATAADRRPERMTSLALAGLVVLAWACLHVATIWFLDAPAYPLVALLALLGLTWLSTGLFIIAHDAMHGAVAPGSPRLNAAIGQLVLWLYAGFSWRRLIVKHMAHHRHAGTEDDPDYGPGSAVAWYAKFVRTYFGWREFWVLGSTVILYALILGDRWPYVAFWAVPSILASMQLFFFGTYLPHMPRDGEQFHDRHNARSSRVSDPLSLISCFHFGGYHHEHHLYPNVPWWRLPATRRQA</sequence>
<feature type="transmembrane region" description="Helical" evidence="1">
    <location>
        <begin position="20"/>
        <end position="41"/>
    </location>
</feature>
<reference evidence="3 4" key="1">
    <citation type="submission" date="2016-10" db="EMBL/GenBank/DDBJ databases">
        <authorList>
            <person name="de Groot N.N."/>
        </authorList>
    </citation>
    <scope>NUCLEOTIDE SEQUENCE [LARGE SCALE GENOMIC DNA]</scope>
    <source>
        <strain evidence="3 4">CGMCC 1.8925</strain>
    </source>
</reference>